<accession>A0A6M6DM58</accession>
<keyword evidence="1" id="KW-0732">Signal</keyword>
<evidence type="ECO:0000313" key="2">
    <source>
        <dbReference type="EMBL" id="QJX74393.1"/>
    </source>
</evidence>
<dbReference type="AlphaFoldDB" id="A0A6M6DM58"/>
<name>A0A6M6DM58_CERKI</name>
<protein>
    <submittedName>
        <fullName evidence="2">Chemosensory protein 5</fullName>
    </submittedName>
</protein>
<dbReference type="PANTHER" id="PTHR11257:SF13">
    <property type="entry name" value="GEO07322P1"/>
    <property type="match status" value="1"/>
</dbReference>
<dbReference type="InterPro" id="IPR036682">
    <property type="entry name" value="OS_D_A10/PebIII_sf"/>
</dbReference>
<reference evidence="2" key="1">
    <citation type="submission" date="2020-01" db="EMBL/GenBank/DDBJ databases">
        <title>Identification and Expression Profiles Analysis of Chemosensory Genes from the Antennal Transcriptome of Ceracris kiangsu Tsai (Orthoptera: Acrididae).</title>
        <authorList>
            <person name="Li R."/>
            <person name="Jiang G.-f."/>
        </authorList>
    </citation>
    <scope>NUCLEOTIDE SEQUENCE</scope>
</reference>
<proteinExistence type="evidence at transcript level"/>
<dbReference type="InterPro" id="IPR005055">
    <property type="entry name" value="A10/PebIII"/>
</dbReference>
<feature type="chain" id="PRO_5026810159" evidence="1">
    <location>
        <begin position="28"/>
        <end position="131"/>
    </location>
</feature>
<dbReference type="SUPFAM" id="SSF100910">
    <property type="entry name" value="Chemosensory protein Csp2"/>
    <property type="match status" value="1"/>
</dbReference>
<dbReference type="Pfam" id="PF03392">
    <property type="entry name" value="OS-D"/>
    <property type="match status" value="1"/>
</dbReference>
<sequence length="131" mass="14675">MTRSNMSPLARTVVFLSFLAVLATASAQEGYQTAYDNVDVDVIIQNDTLVQTIMKCLVSATDDLCGPENKHVKELLPEMLATACRKCTEKQKHSMTKFFGQISRKHPDIYKQFLEKYDPTGELLGKIKTTA</sequence>
<dbReference type="Gene3D" id="1.10.2080.10">
    <property type="entry name" value="Insect odorant-binding protein A10/Ejaculatory bulb-specific protein 3"/>
    <property type="match status" value="1"/>
</dbReference>
<dbReference type="EMBL" id="MT072665">
    <property type="protein sequence ID" value="QJX74393.1"/>
    <property type="molecule type" value="mRNA"/>
</dbReference>
<dbReference type="PANTHER" id="PTHR11257">
    <property type="entry name" value="CHEMOSENSORY PROTEIN-RELATED"/>
    <property type="match status" value="1"/>
</dbReference>
<organism evidence="2">
    <name type="scientific">Ceracris kiangsu</name>
    <name type="common">Yellow-spined bamboo locust</name>
    <name type="synonym">Rammeacris kiangsu</name>
    <dbReference type="NCBI Taxonomy" id="227354"/>
    <lineage>
        <taxon>Eukaryota</taxon>
        <taxon>Metazoa</taxon>
        <taxon>Ecdysozoa</taxon>
        <taxon>Arthropoda</taxon>
        <taxon>Hexapoda</taxon>
        <taxon>Insecta</taxon>
        <taxon>Pterygota</taxon>
        <taxon>Neoptera</taxon>
        <taxon>Polyneoptera</taxon>
        <taxon>Orthoptera</taxon>
        <taxon>Caelifera</taxon>
        <taxon>Acrididea</taxon>
        <taxon>Acridomorpha</taxon>
        <taxon>Acridoidea</taxon>
        <taxon>Acrididae</taxon>
        <taxon>Gomphocerinae</taxon>
        <taxon>Ceracris</taxon>
    </lineage>
</organism>
<evidence type="ECO:0000256" key="1">
    <source>
        <dbReference type="SAM" id="SignalP"/>
    </source>
</evidence>
<feature type="signal peptide" evidence="1">
    <location>
        <begin position="1"/>
        <end position="27"/>
    </location>
</feature>